<dbReference type="GO" id="GO:0004807">
    <property type="term" value="F:triose-phosphate isomerase activity"/>
    <property type="evidence" value="ECO:0007669"/>
    <property type="project" value="UniProtKB-UniRule"/>
</dbReference>
<evidence type="ECO:0000256" key="1">
    <source>
        <dbReference type="ARBA" id="ARBA00004680"/>
    </source>
</evidence>
<accession>A0A3M8QR96</accession>
<organism evidence="10">
    <name type="scientific">Acidithiobacillus sulfuriphilus</name>
    <dbReference type="NCBI Taxonomy" id="1867749"/>
    <lineage>
        <taxon>Bacteria</taxon>
        <taxon>Pseudomonadati</taxon>
        <taxon>Pseudomonadota</taxon>
        <taxon>Acidithiobacillia</taxon>
        <taxon>Acidithiobacillales</taxon>
        <taxon>Acidithiobacillaceae</taxon>
        <taxon>Acidithiobacillus</taxon>
    </lineage>
</organism>
<dbReference type="GO" id="GO:0005829">
    <property type="term" value="C:cytosol"/>
    <property type="evidence" value="ECO:0007669"/>
    <property type="project" value="TreeGrafter"/>
</dbReference>
<comment type="pathway">
    <text evidence="2">Carbohydrate metabolism; erythritol degradation.</text>
</comment>
<comment type="similarity">
    <text evidence="3 8 9">Belongs to the triosephosphate isomerase family.</text>
</comment>
<dbReference type="HAMAP" id="MF_00147_B">
    <property type="entry name" value="TIM_B"/>
    <property type="match status" value="1"/>
</dbReference>
<evidence type="ECO:0000313" key="10">
    <source>
        <dbReference type="EMBL" id="RNF58775.1"/>
    </source>
</evidence>
<comment type="pathway">
    <text evidence="1 8 9">Carbohydrate degradation; glycolysis; D-glyceraldehyde 3-phosphate from glycerone phosphate: step 1/1.</text>
</comment>
<dbReference type="PROSITE" id="PS51440">
    <property type="entry name" value="TIM_2"/>
    <property type="match status" value="1"/>
</dbReference>
<dbReference type="CDD" id="cd00311">
    <property type="entry name" value="TIM"/>
    <property type="match status" value="1"/>
</dbReference>
<dbReference type="GO" id="GO:0046166">
    <property type="term" value="P:glyceraldehyde-3-phosphate biosynthetic process"/>
    <property type="evidence" value="ECO:0007669"/>
    <property type="project" value="TreeGrafter"/>
</dbReference>
<dbReference type="PANTHER" id="PTHR21139:SF42">
    <property type="entry name" value="TRIOSEPHOSPHATE ISOMERASE"/>
    <property type="match status" value="1"/>
</dbReference>
<evidence type="ECO:0000256" key="6">
    <source>
        <dbReference type="ARBA" id="ARBA00023152"/>
    </source>
</evidence>
<keyword evidence="5 8" id="KW-0963">Cytoplasm</keyword>
<keyword evidence="6 8" id="KW-0324">Glycolysis</keyword>
<comment type="caution">
    <text evidence="10">The sequence shown here is derived from an EMBL/GenBank/DDBJ whole genome shotgun (WGS) entry which is preliminary data.</text>
</comment>
<proteinExistence type="inferred from homology"/>
<dbReference type="InterPro" id="IPR000652">
    <property type="entry name" value="Triosephosphate_isomerase"/>
</dbReference>
<feature type="binding site" evidence="8">
    <location>
        <begin position="9"/>
        <end position="11"/>
    </location>
    <ligand>
        <name>substrate</name>
    </ligand>
</feature>
<dbReference type="AlphaFoldDB" id="A0A3M8QR96"/>
<evidence type="ECO:0000256" key="8">
    <source>
        <dbReference type="HAMAP-Rule" id="MF_00147"/>
    </source>
</evidence>
<feature type="binding site" evidence="8">
    <location>
        <position position="212"/>
    </location>
    <ligand>
        <name>substrate</name>
    </ligand>
</feature>
<dbReference type="Gene3D" id="3.20.20.70">
    <property type="entry name" value="Aldolase class I"/>
    <property type="match status" value="1"/>
</dbReference>
<sequence>MRQIMVAANWKMNGLSADAVHLTRAILDAGLDPTHPEVVIFPPYTLLHVVAQEAKASALRWGGQNLFWEPSGAFTGEISGAMLRDLGCRYVLVGHSERRQIFAETDADVARKLSAAQAAGLIPIVCVGESEGERLAGETEAVLQRQITHILPYVGTGAQPNLVIAYEPIWAIGTGQTASPEQAQEVHAFIRGLVAGQSEALAKRLMILYGGSVKGNNAASLFAKADIDGGLIGGASLQAGEFLQICRAAEANGRGG</sequence>
<dbReference type="OrthoDB" id="882088at2"/>
<comment type="pathway">
    <text evidence="8 9">Carbohydrate biosynthesis; gluconeogenesis.</text>
</comment>
<feature type="active site" description="Proton acceptor" evidence="8">
    <location>
        <position position="167"/>
    </location>
</feature>
<keyword evidence="7 8" id="KW-0413">Isomerase</keyword>
<comment type="subunit">
    <text evidence="8 9">Homodimer.</text>
</comment>
<dbReference type="InterPro" id="IPR020861">
    <property type="entry name" value="Triosephosphate_isomerase_AS"/>
</dbReference>
<name>A0A3M8QR96_9PROT</name>
<evidence type="ECO:0000256" key="2">
    <source>
        <dbReference type="ARBA" id="ARBA00004939"/>
    </source>
</evidence>
<dbReference type="InterPro" id="IPR035990">
    <property type="entry name" value="TIM_sf"/>
</dbReference>
<feature type="binding site" evidence="8">
    <location>
        <position position="173"/>
    </location>
    <ligand>
        <name>substrate</name>
    </ligand>
</feature>
<feature type="active site" description="Electrophile" evidence="8">
    <location>
        <position position="95"/>
    </location>
</feature>
<evidence type="ECO:0000256" key="4">
    <source>
        <dbReference type="ARBA" id="ARBA00022432"/>
    </source>
</evidence>
<dbReference type="GO" id="GO:0019563">
    <property type="term" value="P:glycerol catabolic process"/>
    <property type="evidence" value="ECO:0007669"/>
    <property type="project" value="TreeGrafter"/>
</dbReference>
<dbReference type="EMBL" id="RIZI01000189">
    <property type="protein sequence ID" value="RNF58775.1"/>
    <property type="molecule type" value="Genomic_DNA"/>
</dbReference>
<dbReference type="FunFam" id="3.20.20.70:FF:000016">
    <property type="entry name" value="Triosephosphate isomerase"/>
    <property type="match status" value="1"/>
</dbReference>
<dbReference type="UniPathway" id="UPA00138"/>
<dbReference type="InterPro" id="IPR022896">
    <property type="entry name" value="TrioseP_Isoase_bac/euk"/>
</dbReference>
<evidence type="ECO:0000256" key="7">
    <source>
        <dbReference type="ARBA" id="ARBA00023235"/>
    </source>
</evidence>
<dbReference type="NCBIfam" id="TIGR00419">
    <property type="entry name" value="tim"/>
    <property type="match status" value="1"/>
</dbReference>
<gene>
    <name evidence="8" type="primary">tpiA</name>
    <name evidence="10" type="ORF">EC580_12280</name>
</gene>
<dbReference type="EC" id="5.3.1.1" evidence="8 9"/>
<evidence type="ECO:0000256" key="3">
    <source>
        <dbReference type="ARBA" id="ARBA00007422"/>
    </source>
</evidence>
<evidence type="ECO:0000256" key="9">
    <source>
        <dbReference type="RuleBase" id="RU363013"/>
    </source>
</evidence>
<evidence type="ECO:0000256" key="5">
    <source>
        <dbReference type="ARBA" id="ARBA00022490"/>
    </source>
</evidence>
<dbReference type="SUPFAM" id="SSF51351">
    <property type="entry name" value="Triosephosphate isomerase (TIM)"/>
    <property type="match status" value="1"/>
</dbReference>
<dbReference type="GO" id="GO:0006096">
    <property type="term" value="P:glycolytic process"/>
    <property type="evidence" value="ECO:0007669"/>
    <property type="project" value="UniProtKB-UniRule"/>
</dbReference>
<comment type="catalytic activity">
    <reaction evidence="8 9">
        <text>D-glyceraldehyde 3-phosphate = dihydroxyacetone phosphate</text>
        <dbReference type="Rhea" id="RHEA:18585"/>
        <dbReference type="ChEBI" id="CHEBI:57642"/>
        <dbReference type="ChEBI" id="CHEBI:59776"/>
        <dbReference type="EC" id="5.3.1.1"/>
    </reaction>
</comment>
<dbReference type="UniPathway" id="UPA00109">
    <property type="reaction ID" value="UER00189"/>
</dbReference>
<dbReference type="RefSeq" id="WP_123105466.1">
    <property type="nucleotide sequence ID" value="NZ_CP127527.1"/>
</dbReference>
<comment type="function">
    <text evidence="8">Involved in the gluconeogenesis. Catalyzes stereospecifically the conversion of dihydroxyacetone phosphate (DHAP) to D-glyceraldehyde-3-phosphate (G3P).</text>
</comment>
<protein>
    <recommendedName>
        <fullName evidence="8 9">Triosephosphate isomerase</fullName>
        <shortName evidence="8">TIM</shortName>
        <shortName evidence="8">TPI</shortName>
        <ecNumber evidence="8 9">5.3.1.1</ecNumber>
    </recommendedName>
    <alternativeName>
        <fullName evidence="8">Triose-phosphate isomerase</fullName>
    </alternativeName>
</protein>
<keyword evidence="4 8" id="KW-0312">Gluconeogenesis</keyword>
<dbReference type="PROSITE" id="PS00171">
    <property type="entry name" value="TIM_1"/>
    <property type="match status" value="1"/>
</dbReference>
<dbReference type="PANTHER" id="PTHR21139">
    <property type="entry name" value="TRIOSEPHOSPHATE ISOMERASE"/>
    <property type="match status" value="1"/>
</dbReference>
<reference evidence="10" key="1">
    <citation type="submission" date="2018-10" db="EMBL/GenBank/DDBJ databases">
        <title>Acidithiobacillus sulfuriphilus sp. nov.: an extremely acidophilic sulfur-oxidizing chemolithotroph isolated from a neutral pH environment.</title>
        <authorList>
            <person name="Falagan C."/>
            <person name="Moya-Beltran A."/>
            <person name="Quatrini R."/>
            <person name="Johnson D.B."/>
        </authorList>
    </citation>
    <scope>NUCLEOTIDE SEQUENCE [LARGE SCALE GENOMIC DNA]</scope>
    <source>
        <strain evidence="10">CJ-2</strain>
    </source>
</reference>
<dbReference type="InterPro" id="IPR013785">
    <property type="entry name" value="Aldolase_TIM"/>
</dbReference>
<dbReference type="Pfam" id="PF00121">
    <property type="entry name" value="TIM"/>
    <property type="match status" value="1"/>
</dbReference>
<feature type="binding site" evidence="8">
    <location>
        <begin position="233"/>
        <end position="234"/>
    </location>
    <ligand>
        <name>substrate</name>
    </ligand>
</feature>
<comment type="subcellular location">
    <subcellularLocation>
        <location evidence="8 9">Cytoplasm</location>
    </subcellularLocation>
</comment>
<dbReference type="GO" id="GO:0006094">
    <property type="term" value="P:gluconeogenesis"/>
    <property type="evidence" value="ECO:0007669"/>
    <property type="project" value="UniProtKB-UniRule"/>
</dbReference>